<comment type="caution">
    <text evidence="1">The sequence shown here is derived from an EMBL/GenBank/DDBJ whole genome shotgun (WGS) entry which is preliminary data.</text>
</comment>
<keyword evidence="2" id="KW-1185">Reference proteome</keyword>
<name>A0ABN1K4I3_9FLAO</name>
<proteinExistence type="predicted"/>
<reference evidence="1 2" key="1">
    <citation type="journal article" date="2019" name="Int. J. Syst. Evol. Microbiol.">
        <title>The Global Catalogue of Microorganisms (GCM) 10K type strain sequencing project: providing services to taxonomists for standard genome sequencing and annotation.</title>
        <authorList>
            <consortium name="The Broad Institute Genomics Platform"/>
            <consortium name="The Broad Institute Genome Sequencing Center for Infectious Disease"/>
            <person name="Wu L."/>
            <person name="Ma J."/>
        </authorList>
    </citation>
    <scope>NUCLEOTIDE SEQUENCE [LARGE SCALE GENOMIC DNA]</scope>
    <source>
        <strain evidence="1 2">JCM 16231</strain>
    </source>
</reference>
<protein>
    <submittedName>
        <fullName evidence="1">Uncharacterized protein</fullName>
    </submittedName>
</protein>
<organism evidence="1 2">
    <name type="scientific">Psychroflexus lacisalsi</name>
    <dbReference type="NCBI Taxonomy" id="503928"/>
    <lineage>
        <taxon>Bacteria</taxon>
        <taxon>Pseudomonadati</taxon>
        <taxon>Bacteroidota</taxon>
        <taxon>Flavobacteriia</taxon>
        <taxon>Flavobacteriales</taxon>
        <taxon>Flavobacteriaceae</taxon>
        <taxon>Psychroflexus</taxon>
    </lineage>
</organism>
<evidence type="ECO:0000313" key="2">
    <source>
        <dbReference type="Proteomes" id="UP001500185"/>
    </source>
</evidence>
<sequence>MINELREFLVLNLELLRKYKGRLSSDSFSEILNSDQTEVFFIILRNQNFIC</sequence>
<accession>A0ABN1K4I3</accession>
<dbReference type="EMBL" id="BAAAGG010000005">
    <property type="protein sequence ID" value="GAA0754428.1"/>
    <property type="molecule type" value="Genomic_DNA"/>
</dbReference>
<evidence type="ECO:0000313" key="1">
    <source>
        <dbReference type="EMBL" id="GAA0754428.1"/>
    </source>
</evidence>
<dbReference type="Proteomes" id="UP001500185">
    <property type="component" value="Unassembled WGS sequence"/>
</dbReference>
<gene>
    <name evidence="1" type="ORF">GCM10009433_08010</name>
</gene>